<dbReference type="Proteomes" id="UP001177003">
    <property type="component" value="Chromosome 7"/>
</dbReference>
<dbReference type="EMBL" id="OX465083">
    <property type="protein sequence ID" value="CAI9292500.1"/>
    <property type="molecule type" value="Genomic_DNA"/>
</dbReference>
<organism evidence="2 3">
    <name type="scientific">Lactuca saligna</name>
    <name type="common">Willowleaf lettuce</name>
    <dbReference type="NCBI Taxonomy" id="75948"/>
    <lineage>
        <taxon>Eukaryota</taxon>
        <taxon>Viridiplantae</taxon>
        <taxon>Streptophyta</taxon>
        <taxon>Embryophyta</taxon>
        <taxon>Tracheophyta</taxon>
        <taxon>Spermatophyta</taxon>
        <taxon>Magnoliopsida</taxon>
        <taxon>eudicotyledons</taxon>
        <taxon>Gunneridae</taxon>
        <taxon>Pentapetalae</taxon>
        <taxon>asterids</taxon>
        <taxon>campanulids</taxon>
        <taxon>Asterales</taxon>
        <taxon>Asteraceae</taxon>
        <taxon>Cichorioideae</taxon>
        <taxon>Cichorieae</taxon>
        <taxon>Lactucinae</taxon>
        <taxon>Lactuca</taxon>
    </lineage>
</organism>
<dbReference type="AlphaFoldDB" id="A0AA35ZH50"/>
<proteinExistence type="predicted"/>
<feature type="region of interest" description="Disordered" evidence="1">
    <location>
        <begin position="1"/>
        <end position="26"/>
    </location>
</feature>
<name>A0AA35ZH50_LACSI</name>
<accession>A0AA35ZH50</accession>
<reference evidence="2" key="1">
    <citation type="submission" date="2023-04" db="EMBL/GenBank/DDBJ databases">
        <authorList>
            <person name="Vijverberg K."/>
            <person name="Xiong W."/>
            <person name="Schranz E."/>
        </authorList>
    </citation>
    <scope>NUCLEOTIDE SEQUENCE</scope>
</reference>
<gene>
    <name evidence="2" type="ORF">LSALG_LOCUS31569</name>
</gene>
<evidence type="ECO:0000313" key="2">
    <source>
        <dbReference type="EMBL" id="CAI9292500.1"/>
    </source>
</evidence>
<sequence>MNEEGGREVGVPLPEGDNDDLGHDFPTAHNNGVHMSIATFVDNNSGGDWFWWLKAAPRGWWRLEVSGYKGGGCENVVGLGFTIDMQGKERFRAKIK</sequence>
<keyword evidence="3" id="KW-1185">Reference proteome</keyword>
<protein>
    <submittedName>
        <fullName evidence="2">Uncharacterized protein</fullName>
    </submittedName>
</protein>
<evidence type="ECO:0000256" key="1">
    <source>
        <dbReference type="SAM" id="MobiDB-lite"/>
    </source>
</evidence>
<evidence type="ECO:0000313" key="3">
    <source>
        <dbReference type="Proteomes" id="UP001177003"/>
    </source>
</evidence>